<feature type="domain" description="Mur ligase central" evidence="12">
    <location>
        <begin position="66"/>
        <end position="294"/>
    </location>
</feature>
<evidence type="ECO:0000256" key="9">
    <source>
        <dbReference type="ARBA" id="ARBA00030592"/>
    </source>
</evidence>
<dbReference type="InterPro" id="IPR013221">
    <property type="entry name" value="Mur_ligase_cen"/>
</dbReference>
<dbReference type="Pfam" id="PF02875">
    <property type="entry name" value="Mur_ligase_C"/>
    <property type="match status" value="1"/>
</dbReference>
<dbReference type="PIRSF" id="PIRSF001563">
    <property type="entry name" value="Folylpolyglu_synth"/>
    <property type="match status" value="1"/>
</dbReference>
<reference evidence="13" key="1">
    <citation type="journal article" date="2015" name="PeerJ">
        <title>First genomic representation of candidate bacterial phylum KSB3 points to enhanced environmental sensing as a trigger of wastewater bulking.</title>
        <authorList>
            <person name="Sekiguchi Y."/>
            <person name="Ohashi A."/>
            <person name="Parks D.H."/>
            <person name="Yamauchi T."/>
            <person name="Tyson G.W."/>
            <person name="Hugenholtz P."/>
        </authorList>
    </citation>
    <scope>NUCLEOTIDE SEQUENCE [LARGE SCALE GENOMIC DNA]</scope>
</reference>
<name>A0A081BMR8_9BACT</name>
<keyword evidence="8" id="KW-0460">Magnesium</keyword>
<dbReference type="Proteomes" id="UP000030700">
    <property type="component" value="Unassembled WGS sequence"/>
</dbReference>
<evidence type="ECO:0000313" key="13">
    <source>
        <dbReference type="EMBL" id="GAK51684.1"/>
    </source>
</evidence>
<dbReference type="PANTHER" id="PTHR11136">
    <property type="entry name" value="FOLYLPOLYGLUTAMATE SYNTHASE-RELATED"/>
    <property type="match status" value="1"/>
</dbReference>
<dbReference type="STRING" id="1499966.U14_02929"/>
<evidence type="ECO:0000256" key="7">
    <source>
        <dbReference type="ARBA" id="ARBA00022840"/>
    </source>
</evidence>
<dbReference type="Pfam" id="PF08245">
    <property type="entry name" value="Mur_ligase_M"/>
    <property type="match status" value="1"/>
</dbReference>
<dbReference type="HOGENOM" id="CLU_015869_1_1_0"/>
<dbReference type="SUPFAM" id="SSF53244">
    <property type="entry name" value="MurD-like peptide ligases, peptide-binding domain"/>
    <property type="match status" value="1"/>
</dbReference>
<evidence type="ECO:0000256" key="8">
    <source>
        <dbReference type="ARBA" id="ARBA00022842"/>
    </source>
</evidence>
<evidence type="ECO:0000256" key="1">
    <source>
        <dbReference type="ARBA" id="ARBA00001946"/>
    </source>
</evidence>
<dbReference type="GO" id="GO:0004326">
    <property type="term" value="F:tetrahydrofolylpolyglutamate synthase activity"/>
    <property type="evidence" value="ECO:0007669"/>
    <property type="project" value="UniProtKB-EC"/>
</dbReference>
<dbReference type="Gene3D" id="3.40.1190.10">
    <property type="entry name" value="Mur-like, catalytic domain"/>
    <property type="match status" value="1"/>
</dbReference>
<dbReference type="FunFam" id="3.40.1190.10:FF:000011">
    <property type="entry name" value="Folylpolyglutamate synthase/dihydrofolate synthase"/>
    <property type="match status" value="1"/>
</dbReference>
<evidence type="ECO:0000256" key="5">
    <source>
        <dbReference type="ARBA" id="ARBA00022723"/>
    </source>
</evidence>
<dbReference type="AlphaFoldDB" id="A0A081BMR8"/>
<dbReference type="PROSITE" id="PS01012">
    <property type="entry name" value="FOLYLPOLYGLU_SYNT_2"/>
    <property type="match status" value="1"/>
</dbReference>
<accession>A0A081BMR8</accession>
<dbReference type="GO" id="GO:0005737">
    <property type="term" value="C:cytoplasm"/>
    <property type="evidence" value="ECO:0007669"/>
    <property type="project" value="TreeGrafter"/>
</dbReference>
<evidence type="ECO:0000256" key="4">
    <source>
        <dbReference type="ARBA" id="ARBA00022598"/>
    </source>
</evidence>
<dbReference type="Gene3D" id="3.90.190.20">
    <property type="entry name" value="Mur ligase, C-terminal domain"/>
    <property type="match status" value="1"/>
</dbReference>
<keyword evidence="4" id="KW-0436">Ligase</keyword>
<dbReference type="InterPro" id="IPR004101">
    <property type="entry name" value="Mur_ligase_C"/>
</dbReference>
<dbReference type="SUPFAM" id="SSF53623">
    <property type="entry name" value="MurD-like peptide ligases, catalytic domain"/>
    <property type="match status" value="1"/>
</dbReference>
<dbReference type="InterPro" id="IPR036615">
    <property type="entry name" value="Mur_ligase_C_dom_sf"/>
</dbReference>
<keyword evidence="7" id="KW-0067">ATP-binding</keyword>
<comment type="cofactor">
    <cofactor evidence="1">
        <name>Mg(2+)</name>
        <dbReference type="ChEBI" id="CHEBI:18420"/>
    </cofactor>
</comment>
<dbReference type="GO" id="GO:0046872">
    <property type="term" value="F:metal ion binding"/>
    <property type="evidence" value="ECO:0007669"/>
    <property type="project" value="UniProtKB-KW"/>
</dbReference>
<dbReference type="EMBL" id="DF820457">
    <property type="protein sequence ID" value="GAK51684.1"/>
    <property type="molecule type" value="Genomic_DNA"/>
</dbReference>
<dbReference type="GO" id="GO:0005524">
    <property type="term" value="F:ATP binding"/>
    <property type="evidence" value="ECO:0007669"/>
    <property type="project" value="UniProtKB-KW"/>
</dbReference>
<keyword evidence="5" id="KW-0479">Metal-binding</keyword>
<dbReference type="InterPro" id="IPR018109">
    <property type="entry name" value="Folylpolyglutamate_synth_CS"/>
</dbReference>
<gene>
    <name evidence="13" type="ORF">U14_02929</name>
</gene>
<dbReference type="InterPro" id="IPR036565">
    <property type="entry name" value="Mur-like_cat_sf"/>
</dbReference>
<feature type="domain" description="Mur ligase C-terminal" evidence="11">
    <location>
        <begin position="323"/>
        <end position="446"/>
    </location>
</feature>
<dbReference type="GO" id="GO:0008841">
    <property type="term" value="F:dihydrofolate synthase activity"/>
    <property type="evidence" value="ECO:0007669"/>
    <property type="project" value="TreeGrafter"/>
</dbReference>
<proteinExistence type="inferred from homology"/>
<evidence type="ECO:0000256" key="6">
    <source>
        <dbReference type="ARBA" id="ARBA00022741"/>
    </source>
</evidence>
<keyword evidence="14" id="KW-1185">Reference proteome</keyword>
<keyword evidence="6" id="KW-0547">Nucleotide-binding</keyword>
<comment type="catalytic activity">
    <reaction evidence="10">
        <text>(6S)-5,6,7,8-tetrahydrofolyl-(gamma-L-Glu)(n) + L-glutamate + ATP = (6S)-5,6,7,8-tetrahydrofolyl-(gamma-L-Glu)(n+1) + ADP + phosphate + H(+)</text>
        <dbReference type="Rhea" id="RHEA:10580"/>
        <dbReference type="Rhea" id="RHEA-COMP:14738"/>
        <dbReference type="Rhea" id="RHEA-COMP:14740"/>
        <dbReference type="ChEBI" id="CHEBI:15378"/>
        <dbReference type="ChEBI" id="CHEBI:29985"/>
        <dbReference type="ChEBI" id="CHEBI:30616"/>
        <dbReference type="ChEBI" id="CHEBI:43474"/>
        <dbReference type="ChEBI" id="CHEBI:141005"/>
        <dbReference type="ChEBI" id="CHEBI:456216"/>
        <dbReference type="EC" id="6.3.2.17"/>
    </reaction>
</comment>
<evidence type="ECO:0000256" key="2">
    <source>
        <dbReference type="ARBA" id="ARBA00008276"/>
    </source>
</evidence>
<evidence type="ECO:0000313" key="14">
    <source>
        <dbReference type="Proteomes" id="UP000030700"/>
    </source>
</evidence>
<dbReference type="NCBIfam" id="TIGR01499">
    <property type="entry name" value="folC"/>
    <property type="match status" value="1"/>
</dbReference>
<evidence type="ECO:0000259" key="12">
    <source>
        <dbReference type="Pfam" id="PF08245"/>
    </source>
</evidence>
<protein>
    <recommendedName>
        <fullName evidence="3">tetrahydrofolate synthase</fullName>
        <ecNumber evidence="3">6.3.2.17</ecNumber>
    </recommendedName>
    <alternativeName>
        <fullName evidence="9">Tetrahydrofolylpolyglutamate synthase</fullName>
    </alternativeName>
</protein>
<dbReference type="InterPro" id="IPR001645">
    <property type="entry name" value="Folylpolyglutamate_synth"/>
</dbReference>
<evidence type="ECO:0000256" key="3">
    <source>
        <dbReference type="ARBA" id="ARBA00013025"/>
    </source>
</evidence>
<dbReference type="EC" id="6.3.2.17" evidence="3"/>
<sequence>MLTLEQYARYKRLELFLDSLIVAKPLPNFVAPAQVAGKPKPFGLERLQSLLQRLGNPQNDLRFVHIAGTSGKTSTTYFTAALLRSQGYRVGMFTSPHVITFAEYFTVDGQFPPVSDLTPLIEEVRPAINAEYEQHEFGVISYFELLVALAFVYFRRRQVDYVVLEAGLGGQHDATNVIPRSNVSIITNIGLDHTQILGDTLAEIANDKLGIVRAGSPLLTAETRPDILDLFRQRTARLQATTECAGDIFRVENVFLRNDGVTFDYISNLHILRGLQMNMCGAYQAQNAALALRAVEIIALKNGTQLNESALRDGLRTTFIPARYERMQEDPIVILDGAHNPDKIEQLAAYLRSQFTGNSIIFVCGFTSGRNIDAMLRPLTDIAAVFYFTRVITGYRMTEEPRYLQETLQRLAPSIPAHIAIDPDEALESAIIQATREKLPVCVTGSLYLAGHLRQRWHPEYRELSW</sequence>
<evidence type="ECO:0000256" key="10">
    <source>
        <dbReference type="ARBA" id="ARBA00047493"/>
    </source>
</evidence>
<organism evidence="13">
    <name type="scientific">Candidatus Moduliflexus flocculans</name>
    <dbReference type="NCBI Taxonomy" id="1499966"/>
    <lineage>
        <taxon>Bacteria</taxon>
        <taxon>Candidatus Moduliflexota</taxon>
        <taxon>Candidatus Moduliflexia</taxon>
        <taxon>Candidatus Moduliflexales</taxon>
        <taxon>Candidatus Moduliflexaceae</taxon>
    </lineage>
</organism>
<comment type="similarity">
    <text evidence="2">Belongs to the folylpolyglutamate synthase family.</text>
</comment>
<dbReference type="PANTHER" id="PTHR11136:SF0">
    <property type="entry name" value="DIHYDROFOLATE SYNTHETASE-RELATED"/>
    <property type="match status" value="1"/>
</dbReference>
<evidence type="ECO:0000259" key="11">
    <source>
        <dbReference type="Pfam" id="PF02875"/>
    </source>
</evidence>